<dbReference type="RefSeq" id="YP_010667143.1">
    <property type="nucleotide sequence ID" value="NC_070949.1"/>
</dbReference>
<reference evidence="1 2" key="1">
    <citation type="submission" date="2019-10" db="EMBL/GenBank/DDBJ databases">
        <title>Complete genome sequence of Erwinia phage Midgardsormr38.</title>
        <authorList>
            <person name="Dislers A."/>
            <person name="Zrelovs N."/>
            <person name="Kazaks A."/>
        </authorList>
    </citation>
    <scope>NUCLEOTIDE SEQUENCE [LARGE SCALE GENOMIC DNA]</scope>
</reference>
<proteinExistence type="predicted"/>
<evidence type="ECO:0000313" key="1">
    <source>
        <dbReference type="EMBL" id="QGF22014.1"/>
    </source>
</evidence>
<name>A0A5Q2F907_9CAUD</name>
<evidence type="ECO:0000313" key="2">
    <source>
        <dbReference type="Proteomes" id="UP000349651"/>
    </source>
</evidence>
<organism evidence="1 2">
    <name type="scientific">Erwinia phage Midgardsormr38</name>
    <dbReference type="NCBI Taxonomy" id="2663326"/>
    <lineage>
        <taxon>Viruses</taxon>
        <taxon>Duplodnaviria</taxon>
        <taxon>Heunggongvirae</taxon>
        <taxon>Uroviricota</taxon>
        <taxon>Caudoviricetes</taxon>
        <taxon>Midgardsormrvirus</taxon>
        <taxon>Midgardsormrvirus midgardsormr38</taxon>
    </lineage>
</organism>
<keyword evidence="2" id="KW-1185">Reference proteome</keyword>
<sequence>MSRSLTTRNSTAACGRPKRSRLWWMKCPAEGGFITSAGAAVIGSTVSPFRRAIRTGSMGASSEGKPVLFEEIVRDAPGWPPS</sequence>
<protein>
    <submittedName>
        <fullName evidence="1">Uncharacterized protein</fullName>
    </submittedName>
</protein>
<dbReference type="Proteomes" id="UP000349651">
    <property type="component" value="Segment"/>
</dbReference>
<dbReference type="EMBL" id="MN602881">
    <property type="protein sequence ID" value="QGF22014.1"/>
    <property type="molecule type" value="Genomic_DNA"/>
</dbReference>
<dbReference type="GeneID" id="77943255"/>
<dbReference type="KEGG" id="vg:77943255"/>
<accession>A0A5Q2F907</accession>